<keyword evidence="1" id="KW-1133">Transmembrane helix</keyword>
<evidence type="ECO:0000256" key="1">
    <source>
        <dbReference type="SAM" id="Phobius"/>
    </source>
</evidence>
<name>A0A0G0YY03_UNCKA</name>
<evidence type="ECO:0000313" key="2">
    <source>
        <dbReference type="EMBL" id="KKS05353.1"/>
    </source>
</evidence>
<dbReference type="AlphaFoldDB" id="A0A0G0YY03"/>
<evidence type="ECO:0008006" key="4">
    <source>
        <dbReference type="Google" id="ProtNLM"/>
    </source>
</evidence>
<evidence type="ECO:0000313" key="3">
    <source>
        <dbReference type="Proteomes" id="UP000034544"/>
    </source>
</evidence>
<keyword evidence="1" id="KW-0472">Membrane</keyword>
<feature type="transmembrane region" description="Helical" evidence="1">
    <location>
        <begin position="204"/>
        <end position="220"/>
    </location>
</feature>
<dbReference type="Proteomes" id="UP000034544">
    <property type="component" value="Unassembled WGS sequence"/>
</dbReference>
<protein>
    <recommendedName>
        <fullName evidence="4">DUF1189 domain-containing protein</fullName>
    </recommendedName>
</protein>
<dbReference type="InterPro" id="IPR009574">
    <property type="entry name" value="DUF1189"/>
</dbReference>
<dbReference type="Pfam" id="PF06691">
    <property type="entry name" value="DUF1189"/>
    <property type="match status" value="1"/>
</dbReference>
<accession>A0A0G0YY03</accession>
<reference evidence="2 3" key="1">
    <citation type="journal article" date="2015" name="Nature">
        <title>rRNA introns, odd ribosomes, and small enigmatic genomes across a large radiation of phyla.</title>
        <authorList>
            <person name="Brown C.T."/>
            <person name="Hug L.A."/>
            <person name="Thomas B.C."/>
            <person name="Sharon I."/>
            <person name="Castelle C.J."/>
            <person name="Singh A."/>
            <person name="Wilkins M.J."/>
            <person name="Williams K.H."/>
            <person name="Banfield J.F."/>
        </authorList>
    </citation>
    <scope>NUCLEOTIDE SEQUENCE [LARGE SCALE GENOMIC DNA]</scope>
</reference>
<organism evidence="2 3">
    <name type="scientific">candidate division WWE3 bacterium GW2011_GWE1_41_27</name>
    <dbReference type="NCBI Taxonomy" id="1619131"/>
    <lineage>
        <taxon>Bacteria</taxon>
        <taxon>Katanobacteria</taxon>
    </lineage>
</organism>
<comment type="caution">
    <text evidence="2">The sequence shown here is derived from an EMBL/GenBank/DDBJ whole genome shotgun (WGS) entry which is preliminary data.</text>
</comment>
<gene>
    <name evidence="2" type="ORF">UU59_C0048G0004</name>
</gene>
<proteinExistence type="predicted"/>
<dbReference type="EMBL" id="LCBF01000048">
    <property type="protein sequence ID" value="KKS05353.1"/>
    <property type="molecule type" value="Genomic_DNA"/>
</dbReference>
<feature type="transmembrane region" description="Helical" evidence="1">
    <location>
        <begin position="35"/>
        <end position="54"/>
    </location>
</feature>
<sequence length="288" mass="31967">MKKIKAFFYIAYKSVVSPKYYNEILKTPFEFSLKYYAVLVLIAAIITTAGTYFIEAPKIKDTFQNALSEAEKAYPNDMVFTIKAGVWEVNKPQPLIIPFPGKYDEADKENLPTNLAVFDKAGTVEDLEKYNTAILVNEKNLLVKKAGEPGVYPLKDIPDTTLDKGKVAGAIGDVRKVSGWALPLILIIPVFAGLMVYYAIFRGLYLVVIGGLLFLLGKALKTAVPYRNAFRIGLHAMTLPVLIDTLTSLVSLQLPITYWFLALNLVMGVLVLREIGKNPGEVVTREKP</sequence>
<keyword evidence="1" id="KW-0812">Transmembrane</keyword>
<feature type="transmembrane region" description="Helical" evidence="1">
    <location>
        <begin position="180"/>
        <end position="198"/>
    </location>
</feature>